<gene>
    <name evidence="4" type="ORF">GAYE_SCF29G4856</name>
</gene>
<evidence type="ECO:0000256" key="3">
    <source>
        <dbReference type="SAM" id="MobiDB-lite"/>
    </source>
</evidence>
<dbReference type="GO" id="GO:0005829">
    <property type="term" value="C:cytosol"/>
    <property type="evidence" value="ECO:0007669"/>
    <property type="project" value="TreeGrafter"/>
</dbReference>
<reference evidence="4 5" key="1">
    <citation type="submission" date="2022-07" db="EMBL/GenBank/DDBJ databases">
        <title>Genome-wide signatures of adaptation to extreme environments.</title>
        <authorList>
            <person name="Cho C.H."/>
            <person name="Yoon H.S."/>
        </authorList>
    </citation>
    <scope>NUCLEOTIDE SEQUENCE [LARGE SCALE GENOMIC DNA]</scope>
    <source>
        <strain evidence="4 5">108.79 E11</strain>
    </source>
</reference>
<evidence type="ECO:0000313" key="5">
    <source>
        <dbReference type="Proteomes" id="UP001300502"/>
    </source>
</evidence>
<dbReference type="GO" id="GO:0005758">
    <property type="term" value="C:mitochondrial intermembrane space"/>
    <property type="evidence" value="ECO:0007669"/>
    <property type="project" value="TreeGrafter"/>
</dbReference>
<dbReference type="AlphaFoldDB" id="A0AAV9IHV0"/>
<dbReference type="EMBL" id="JANCYU010000045">
    <property type="protein sequence ID" value="KAK4526937.1"/>
    <property type="molecule type" value="Genomic_DNA"/>
</dbReference>
<accession>A0AAV9IHV0</accession>
<organism evidence="4 5">
    <name type="scientific">Galdieria yellowstonensis</name>
    <dbReference type="NCBI Taxonomy" id="3028027"/>
    <lineage>
        <taxon>Eukaryota</taxon>
        <taxon>Rhodophyta</taxon>
        <taxon>Bangiophyceae</taxon>
        <taxon>Galdieriales</taxon>
        <taxon>Galdieriaceae</taxon>
        <taxon>Galdieria</taxon>
    </lineage>
</organism>
<dbReference type="Proteomes" id="UP001300502">
    <property type="component" value="Unassembled WGS sequence"/>
</dbReference>
<keyword evidence="5" id="KW-1185">Reference proteome</keyword>
<keyword evidence="2" id="KW-1015">Disulfide bond</keyword>
<sequence length="86" mass="10245">MSPSTSNVQTEKEPQEEWPSTCDKVKESYEDCFFRWYRESFLKGVTENPCEELWRAYERCVKRLASSRNLEQLLTSDWNVDEQKAA</sequence>
<proteinExistence type="inferred from homology"/>
<dbReference type="Pfam" id="PF05254">
    <property type="entry name" value="UPF0203"/>
    <property type="match status" value="1"/>
</dbReference>
<dbReference type="GO" id="GO:0005634">
    <property type="term" value="C:nucleus"/>
    <property type="evidence" value="ECO:0007669"/>
    <property type="project" value="TreeGrafter"/>
</dbReference>
<name>A0AAV9IHV0_9RHOD</name>
<dbReference type="GO" id="GO:1990050">
    <property type="term" value="F:phosphatidic acid transfer activity"/>
    <property type="evidence" value="ECO:0007669"/>
    <property type="project" value="TreeGrafter"/>
</dbReference>
<comment type="caution">
    <text evidence="4">The sequence shown here is derived from an EMBL/GenBank/DDBJ whole genome shotgun (WGS) entry which is preliminary data.</text>
</comment>
<protein>
    <submittedName>
        <fullName evidence="4">Uncharacterized protein</fullName>
    </submittedName>
</protein>
<comment type="similarity">
    <text evidence="1">Belongs to the TRIAP1/MDM35 family.</text>
</comment>
<feature type="region of interest" description="Disordered" evidence="3">
    <location>
        <begin position="1"/>
        <end position="20"/>
    </location>
</feature>
<dbReference type="PANTHER" id="PTHR46403">
    <property type="entry name" value="TP53-REGULATED INHIBITOR OF APOPTOSIS 1"/>
    <property type="match status" value="1"/>
</dbReference>
<evidence type="ECO:0000313" key="4">
    <source>
        <dbReference type="EMBL" id="KAK4526937.1"/>
    </source>
</evidence>
<dbReference type="PANTHER" id="PTHR46403:SF1">
    <property type="entry name" value="TP53-REGULATED INHIBITOR OF APOPTOSIS 1"/>
    <property type="match status" value="1"/>
</dbReference>
<evidence type="ECO:0000256" key="1">
    <source>
        <dbReference type="ARBA" id="ARBA00006196"/>
    </source>
</evidence>
<dbReference type="GO" id="GO:0045332">
    <property type="term" value="P:phospholipid translocation"/>
    <property type="evidence" value="ECO:0007669"/>
    <property type="project" value="TreeGrafter"/>
</dbReference>
<dbReference type="InterPro" id="IPR007918">
    <property type="entry name" value="MDM35_apoptosis"/>
</dbReference>
<evidence type="ECO:0000256" key="2">
    <source>
        <dbReference type="ARBA" id="ARBA00023157"/>
    </source>
</evidence>